<dbReference type="EMBL" id="NIZV01000755">
    <property type="protein sequence ID" value="RSL81479.1"/>
    <property type="molecule type" value="Genomic_DNA"/>
</dbReference>
<comment type="caution">
    <text evidence="2">The sequence shown here is derived from an EMBL/GenBank/DDBJ whole genome shotgun (WGS) entry which is preliminary data.</text>
</comment>
<feature type="region of interest" description="Disordered" evidence="1">
    <location>
        <begin position="1"/>
        <end position="28"/>
    </location>
</feature>
<reference evidence="2 3" key="1">
    <citation type="submission" date="2017-06" db="EMBL/GenBank/DDBJ databases">
        <title>Cmopartive genomic analysis of Ambrosia Fusariam Clade fungi.</title>
        <authorList>
            <person name="Stajich J.E."/>
            <person name="Carrillo J."/>
            <person name="Kijimoto T."/>
            <person name="Eskalen A."/>
            <person name="O'Donnell K."/>
            <person name="Kasson M."/>
        </authorList>
    </citation>
    <scope>NUCLEOTIDE SEQUENCE [LARGE SCALE GENOMIC DNA]</scope>
    <source>
        <strain evidence="2 3">NRRL 20438</strain>
    </source>
</reference>
<dbReference type="Proteomes" id="UP000288429">
    <property type="component" value="Unassembled WGS sequence"/>
</dbReference>
<evidence type="ECO:0000313" key="3">
    <source>
        <dbReference type="Proteomes" id="UP000288429"/>
    </source>
</evidence>
<evidence type="ECO:0000256" key="1">
    <source>
        <dbReference type="SAM" id="MobiDB-lite"/>
    </source>
</evidence>
<protein>
    <submittedName>
        <fullName evidence="2">Uncharacterized protein</fullName>
    </submittedName>
</protein>
<organism evidence="2 3">
    <name type="scientific">Fusarium ambrosium</name>
    <dbReference type="NCBI Taxonomy" id="131363"/>
    <lineage>
        <taxon>Eukaryota</taxon>
        <taxon>Fungi</taxon>
        <taxon>Dikarya</taxon>
        <taxon>Ascomycota</taxon>
        <taxon>Pezizomycotina</taxon>
        <taxon>Sordariomycetes</taxon>
        <taxon>Hypocreomycetidae</taxon>
        <taxon>Hypocreales</taxon>
        <taxon>Nectriaceae</taxon>
        <taxon>Fusarium</taxon>
        <taxon>Fusarium solani species complex</taxon>
    </lineage>
</organism>
<name>A0A428RVG4_9HYPO</name>
<gene>
    <name evidence="2" type="ORF">CDV31_017030</name>
</gene>
<sequence length="99" mass="11140">MRDVAKVSQSPAPAPAQPGEASEDDPEDYPFFAVPSPTMARFLRASINRYCFLFEYIKTQTGLKYSLPETIVMSTALRGLRFSYDSSLITKEPVLWGDR</sequence>
<proteinExistence type="predicted"/>
<accession>A0A428RVG4</accession>
<keyword evidence="3" id="KW-1185">Reference proteome</keyword>
<dbReference type="AlphaFoldDB" id="A0A428RVG4"/>
<evidence type="ECO:0000313" key="2">
    <source>
        <dbReference type="EMBL" id="RSL81479.1"/>
    </source>
</evidence>